<evidence type="ECO:0000313" key="3">
    <source>
        <dbReference type="Proteomes" id="UP000828390"/>
    </source>
</evidence>
<evidence type="ECO:0000313" key="2">
    <source>
        <dbReference type="EMBL" id="KAH3875737.1"/>
    </source>
</evidence>
<protein>
    <submittedName>
        <fullName evidence="2">Uncharacterized protein</fullName>
    </submittedName>
</protein>
<feature type="region of interest" description="Disordered" evidence="1">
    <location>
        <begin position="80"/>
        <end position="102"/>
    </location>
</feature>
<keyword evidence="3" id="KW-1185">Reference proteome</keyword>
<gene>
    <name evidence="2" type="ORF">DPMN_039013</name>
</gene>
<evidence type="ECO:0000256" key="1">
    <source>
        <dbReference type="SAM" id="MobiDB-lite"/>
    </source>
</evidence>
<organism evidence="2 3">
    <name type="scientific">Dreissena polymorpha</name>
    <name type="common">Zebra mussel</name>
    <name type="synonym">Mytilus polymorpha</name>
    <dbReference type="NCBI Taxonomy" id="45954"/>
    <lineage>
        <taxon>Eukaryota</taxon>
        <taxon>Metazoa</taxon>
        <taxon>Spiralia</taxon>
        <taxon>Lophotrochozoa</taxon>
        <taxon>Mollusca</taxon>
        <taxon>Bivalvia</taxon>
        <taxon>Autobranchia</taxon>
        <taxon>Heteroconchia</taxon>
        <taxon>Euheterodonta</taxon>
        <taxon>Imparidentia</taxon>
        <taxon>Neoheterodontei</taxon>
        <taxon>Myida</taxon>
        <taxon>Dreissenoidea</taxon>
        <taxon>Dreissenidae</taxon>
        <taxon>Dreissena</taxon>
    </lineage>
</organism>
<dbReference type="Proteomes" id="UP000828390">
    <property type="component" value="Unassembled WGS sequence"/>
</dbReference>
<comment type="caution">
    <text evidence="2">The sequence shown here is derived from an EMBL/GenBank/DDBJ whole genome shotgun (WGS) entry which is preliminary data.</text>
</comment>
<accession>A0A9D4MDV1</accession>
<dbReference type="EMBL" id="JAIWYP010000002">
    <property type="protein sequence ID" value="KAH3875737.1"/>
    <property type="molecule type" value="Genomic_DNA"/>
</dbReference>
<name>A0A9D4MDV1_DREPO</name>
<reference evidence="2" key="1">
    <citation type="journal article" date="2019" name="bioRxiv">
        <title>The Genome of the Zebra Mussel, Dreissena polymorpha: A Resource for Invasive Species Research.</title>
        <authorList>
            <person name="McCartney M.A."/>
            <person name="Auch B."/>
            <person name="Kono T."/>
            <person name="Mallez S."/>
            <person name="Zhang Y."/>
            <person name="Obille A."/>
            <person name="Becker A."/>
            <person name="Abrahante J.E."/>
            <person name="Garbe J."/>
            <person name="Badalamenti J.P."/>
            <person name="Herman A."/>
            <person name="Mangelson H."/>
            <person name="Liachko I."/>
            <person name="Sullivan S."/>
            <person name="Sone E.D."/>
            <person name="Koren S."/>
            <person name="Silverstein K.A.T."/>
            <person name="Beckman K.B."/>
            <person name="Gohl D.M."/>
        </authorList>
    </citation>
    <scope>NUCLEOTIDE SEQUENCE</scope>
    <source>
        <strain evidence="2">Duluth1</strain>
        <tissue evidence="2">Whole animal</tissue>
    </source>
</reference>
<sequence length="102" mass="11532">MPEGLRRESIDMEVRFSTYEGGKEGVGVTYRVSGRWIAMMLVSDDRLSVIPPTEGYLYNVVTEIVVVVLKENKRVIAARNEPNMSSELEHTEESLKQTCPVN</sequence>
<dbReference type="AlphaFoldDB" id="A0A9D4MDV1"/>
<proteinExistence type="predicted"/>
<reference evidence="2" key="2">
    <citation type="submission" date="2020-11" db="EMBL/GenBank/DDBJ databases">
        <authorList>
            <person name="McCartney M.A."/>
            <person name="Auch B."/>
            <person name="Kono T."/>
            <person name="Mallez S."/>
            <person name="Becker A."/>
            <person name="Gohl D.M."/>
            <person name="Silverstein K.A.T."/>
            <person name="Koren S."/>
            <person name="Bechman K.B."/>
            <person name="Herman A."/>
            <person name="Abrahante J.E."/>
            <person name="Garbe J."/>
        </authorList>
    </citation>
    <scope>NUCLEOTIDE SEQUENCE</scope>
    <source>
        <strain evidence="2">Duluth1</strain>
        <tissue evidence="2">Whole animal</tissue>
    </source>
</reference>